<dbReference type="Proteomes" id="UP000014227">
    <property type="component" value="Chromosome I"/>
</dbReference>
<dbReference type="eggNOG" id="COG5322">
    <property type="taxonomic scope" value="Bacteria"/>
</dbReference>
<dbReference type="HOGENOM" id="CLU_1007311_0_0_0"/>
<evidence type="ECO:0008006" key="3">
    <source>
        <dbReference type="Google" id="ProtNLM"/>
    </source>
</evidence>
<evidence type="ECO:0000313" key="1">
    <source>
        <dbReference type="EMBL" id="CCW36139.1"/>
    </source>
</evidence>
<reference evidence="2" key="1">
    <citation type="submission" date="2013-03" db="EMBL/GenBank/DDBJ databases">
        <title>Genome sequence of Chthonomonas calidirosea, the first sequenced genome from the Armatimonadetes phylum (formally candidate division OP10).</title>
        <authorList>
            <person name="Lee K.C.Y."/>
            <person name="Morgan X.C."/>
            <person name="Dunfield P.F."/>
            <person name="Tamas I."/>
            <person name="Houghton K.M."/>
            <person name="Vyssotski M."/>
            <person name="Ryan J.L.J."/>
            <person name="Lagutin K."/>
            <person name="McDonald I.R."/>
            <person name="Stott M.B."/>
        </authorList>
    </citation>
    <scope>NUCLEOTIDE SEQUENCE [LARGE SCALE GENOMIC DNA]</scope>
    <source>
        <strain evidence="2">DSM 23976 / ICMP 18418 / T49</strain>
    </source>
</reference>
<evidence type="ECO:0000313" key="2">
    <source>
        <dbReference type="Proteomes" id="UP000014227"/>
    </source>
</evidence>
<dbReference type="STRING" id="454171.CP488_01761"/>
<keyword evidence="2" id="KW-1185">Reference proteome</keyword>
<dbReference type="OrthoDB" id="9780944at2"/>
<accession>S0EZB9</accession>
<dbReference type="AlphaFoldDB" id="S0EZB9"/>
<protein>
    <recommendedName>
        <fullName evidence="3">Quinate 5-dehydrogenase</fullName>
    </recommendedName>
</protein>
<sequence length="310" mass="35191">MKRVVSISLGSSRRDKKVIARFFGEEFSIERIGTDGDKQRFRRLVQELDGKVDAFGVGGCDIYLYAGDRRYVFREPLSLMAGAQKTPFVDGSGLKHTLERETIAWLDENKVVNFCESSVLLMSAVDRFGMAEALVQRARSIVFGDILFGLGLPIPIRSWTTLQRLARLILPIVVRCPFQWFYPTGEKQHQNVPKFPKFFQEADVIAGDYLYISKYMPQQLSGKTVITNTTTPADVEELKRRGVHRLITTTPVFDGRSFGTNVMEAVLVTLLQKRPEELTPQDYLQKLKELDWKPNVQVLNPQPAICAQTV</sequence>
<dbReference type="RefSeq" id="WP_016483658.1">
    <property type="nucleotide sequence ID" value="NC_021487.1"/>
</dbReference>
<name>S0EZB9_CHTCT</name>
<dbReference type="KEGG" id="ccz:CCALI_02335"/>
<proteinExistence type="predicted"/>
<organism evidence="1 2">
    <name type="scientific">Chthonomonas calidirosea (strain DSM 23976 / ICMP 18418 / T49)</name>
    <dbReference type="NCBI Taxonomy" id="1303518"/>
    <lineage>
        <taxon>Bacteria</taxon>
        <taxon>Bacillati</taxon>
        <taxon>Armatimonadota</taxon>
        <taxon>Chthonomonadia</taxon>
        <taxon>Chthonomonadales</taxon>
        <taxon>Chthonomonadaceae</taxon>
        <taxon>Chthonomonas</taxon>
    </lineage>
</organism>
<dbReference type="InParanoid" id="S0EZB9"/>
<dbReference type="PATRIC" id="fig|1303518.3.peg.2425"/>
<gene>
    <name evidence="1" type="ORF">CCALI_02335</name>
</gene>
<dbReference type="EMBL" id="HF951689">
    <property type="protein sequence ID" value="CCW36139.1"/>
    <property type="molecule type" value="Genomic_DNA"/>
</dbReference>